<feature type="non-terminal residue" evidence="1">
    <location>
        <position position="1"/>
    </location>
</feature>
<organism evidence="1 2">
    <name type="scientific">Volvox africanus</name>
    <dbReference type="NCBI Taxonomy" id="51714"/>
    <lineage>
        <taxon>Eukaryota</taxon>
        <taxon>Viridiplantae</taxon>
        <taxon>Chlorophyta</taxon>
        <taxon>core chlorophytes</taxon>
        <taxon>Chlorophyceae</taxon>
        <taxon>CS clade</taxon>
        <taxon>Chlamydomonadales</taxon>
        <taxon>Volvocaceae</taxon>
        <taxon>Volvox</taxon>
    </lineage>
</organism>
<name>A0ABQ5SQS6_9CHLO</name>
<evidence type="ECO:0000313" key="2">
    <source>
        <dbReference type="Proteomes" id="UP001165090"/>
    </source>
</evidence>
<accession>A0ABQ5SQS6</accession>
<evidence type="ECO:0000313" key="1">
    <source>
        <dbReference type="EMBL" id="GLI71451.1"/>
    </source>
</evidence>
<reference evidence="1 2" key="1">
    <citation type="journal article" date="2023" name="IScience">
        <title>Expanded male sex-determining region conserved during the evolution of homothallism in the green alga Volvox.</title>
        <authorList>
            <person name="Yamamoto K."/>
            <person name="Matsuzaki R."/>
            <person name="Mahakham W."/>
            <person name="Heman W."/>
            <person name="Sekimoto H."/>
            <person name="Kawachi M."/>
            <person name="Minakuchi Y."/>
            <person name="Toyoda A."/>
            <person name="Nozaki H."/>
        </authorList>
    </citation>
    <scope>NUCLEOTIDE SEQUENCE [LARGE SCALE GENOMIC DNA]</scope>
    <source>
        <strain evidence="1 2">NIES-4468</strain>
    </source>
</reference>
<dbReference type="Proteomes" id="UP001165090">
    <property type="component" value="Unassembled WGS sequence"/>
</dbReference>
<sequence length="267" mass="28082">ESGGAPLPQLLLAPMPPPSPPLPLPLQLGGNLPGAGRTNGVVHGFTCLPLPRFGPEVSQNITGMKTAVDDLQTAPLAAPAVVAARPNRMEMVSENRSISGSVAFKPWPCQAWQTGSGGVMPPLAPAAADRVTVAVRDERQDPLPNPIQSLAHPAGEAVFWGGRASAPLPLSTFRPREVVTTAVGEHPLGGNWSALSDGPVLQLVQQQQSDQQPSSTWAEPIGDKTSLADLKDQVSLMSLTSWIQSSDFLLDEATSRSKNNYNSGGRE</sequence>
<keyword evidence="2" id="KW-1185">Reference proteome</keyword>
<dbReference type="EMBL" id="BSDZ01000112">
    <property type="protein sequence ID" value="GLI71451.1"/>
    <property type="molecule type" value="Genomic_DNA"/>
</dbReference>
<proteinExistence type="predicted"/>
<gene>
    <name evidence="1" type="ORF">VaNZ11_016667</name>
</gene>
<comment type="caution">
    <text evidence="1">The sequence shown here is derived from an EMBL/GenBank/DDBJ whole genome shotgun (WGS) entry which is preliminary data.</text>
</comment>
<protein>
    <submittedName>
        <fullName evidence="1">Uncharacterized protein</fullName>
    </submittedName>
</protein>